<keyword evidence="2" id="KW-0614">Plasmid</keyword>
<accession>A0A0F7PWN3</accession>
<feature type="transmembrane region" description="Helical" evidence="1">
    <location>
        <begin position="12"/>
        <end position="31"/>
    </location>
</feature>
<evidence type="ECO:0000313" key="2">
    <source>
        <dbReference type="EMBL" id="AKI05423.1"/>
    </source>
</evidence>
<dbReference type="Proteomes" id="UP000035027">
    <property type="component" value="Plasmid pR2"/>
</dbReference>
<evidence type="ECO:0000256" key="1">
    <source>
        <dbReference type="SAM" id="Phobius"/>
    </source>
</evidence>
<sequence>MYDCFDKSQVDFNSFCGYDLVFFLLEAYVLFNTEYFGVSWLPSLNVQREAGPGHISLSI</sequence>
<dbReference type="AlphaFoldDB" id="A0A0F7PWN3"/>
<keyword evidence="1" id="KW-0812">Transmembrane</keyword>
<gene>
    <name evidence="2" type="ORF">LsR_01932</name>
</gene>
<organism evidence="2 3">
    <name type="scientific">Ligilactobacillus salivarius str. Ren</name>
    <dbReference type="NCBI Taxonomy" id="1194971"/>
    <lineage>
        <taxon>Bacteria</taxon>
        <taxon>Bacillati</taxon>
        <taxon>Bacillota</taxon>
        <taxon>Bacilli</taxon>
        <taxon>Lactobacillales</taxon>
        <taxon>Lactobacillaceae</taxon>
        <taxon>Ligilactobacillus</taxon>
    </lineage>
</organism>
<keyword evidence="1" id="KW-1133">Transmembrane helix</keyword>
<protein>
    <submittedName>
        <fullName evidence="2">Uncharacterized protein</fullName>
    </submittedName>
</protein>
<dbReference type="PATRIC" id="fig|1194971.3.peg.1895"/>
<proteinExistence type="predicted"/>
<dbReference type="EMBL" id="CP011405">
    <property type="protein sequence ID" value="AKI05423.1"/>
    <property type="molecule type" value="Genomic_DNA"/>
</dbReference>
<reference evidence="2 3" key="1">
    <citation type="submission" date="2015-04" db="EMBL/GenBank/DDBJ databases">
        <title>Complete genome sequence of Lactobacillus salivarius Ren, a probiotic strain with antitumor activity.</title>
        <authorList>
            <person name="Sun E."/>
            <person name="Zhao L."/>
            <person name="Liu S."/>
            <person name="Zhang M."/>
            <person name="Guo H."/>
            <person name="Ren F."/>
        </authorList>
    </citation>
    <scope>NUCLEOTIDE SEQUENCE [LARGE SCALE GENOMIC DNA]</scope>
    <source>
        <strain evidence="2 3">Ren</strain>
        <plasmid evidence="2 3">pR2</plasmid>
    </source>
</reference>
<keyword evidence="1" id="KW-0472">Membrane</keyword>
<geneLocation type="plasmid" evidence="2 3">
    <name>pR2</name>
</geneLocation>
<evidence type="ECO:0000313" key="3">
    <source>
        <dbReference type="Proteomes" id="UP000035027"/>
    </source>
</evidence>
<name>A0A0F7PWN3_9LACO</name>